<evidence type="ECO:0000313" key="2">
    <source>
        <dbReference type="EMBL" id="TNN83634.1"/>
    </source>
</evidence>
<organism evidence="2 3">
    <name type="scientific">Liparis tanakae</name>
    <name type="common">Tanaka's snailfish</name>
    <dbReference type="NCBI Taxonomy" id="230148"/>
    <lineage>
        <taxon>Eukaryota</taxon>
        <taxon>Metazoa</taxon>
        <taxon>Chordata</taxon>
        <taxon>Craniata</taxon>
        <taxon>Vertebrata</taxon>
        <taxon>Euteleostomi</taxon>
        <taxon>Actinopterygii</taxon>
        <taxon>Neopterygii</taxon>
        <taxon>Teleostei</taxon>
        <taxon>Neoteleostei</taxon>
        <taxon>Acanthomorphata</taxon>
        <taxon>Eupercaria</taxon>
        <taxon>Perciformes</taxon>
        <taxon>Cottioidei</taxon>
        <taxon>Cottales</taxon>
        <taxon>Liparidae</taxon>
        <taxon>Liparis</taxon>
    </lineage>
</organism>
<accession>A0A4Z2J1F1</accession>
<reference evidence="2 3" key="1">
    <citation type="submission" date="2019-03" db="EMBL/GenBank/DDBJ databases">
        <title>First draft genome of Liparis tanakae, snailfish: a comprehensive survey of snailfish specific genes.</title>
        <authorList>
            <person name="Kim W."/>
            <person name="Song I."/>
            <person name="Jeong J.-H."/>
            <person name="Kim D."/>
            <person name="Kim S."/>
            <person name="Ryu S."/>
            <person name="Song J.Y."/>
            <person name="Lee S.K."/>
        </authorList>
    </citation>
    <scope>NUCLEOTIDE SEQUENCE [LARGE SCALE GENOMIC DNA]</scope>
    <source>
        <tissue evidence="2">Muscle</tissue>
    </source>
</reference>
<evidence type="ECO:0000313" key="3">
    <source>
        <dbReference type="Proteomes" id="UP000314294"/>
    </source>
</evidence>
<protein>
    <submittedName>
        <fullName evidence="2">Uncharacterized protein</fullName>
    </submittedName>
</protein>
<gene>
    <name evidence="2" type="ORF">EYF80_006152</name>
</gene>
<comment type="caution">
    <text evidence="2">The sequence shown here is derived from an EMBL/GenBank/DDBJ whole genome shotgun (WGS) entry which is preliminary data.</text>
</comment>
<feature type="region of interest" description="Disordered" evidence="1">
    <location>
        <begin position="173"/>
        <end position="203"/>
    </location>
</feature>
<proteinExistence type="predicted"/>
<name>A0A4Z2J1F1_9TELE</name>
<evidence type="ECO:0000256" key="1">
    <source>
        <dbReference type="SAM" id="MobiDB-lite"/>
    </source>
</evidence>
<dbReference type="EMBL" id="SRLO01000032">
    <property type="protein sequence ID" value="TNN83634.1"/>
    <property type="molecule type" value="Genomic_DNA"/>
</dbReference>
<dbReference type="Proteomes" id="UP000314294">
    <property type="component" value="Unassembled WGS sequence"/>
</dbReference>
<feature type="region of interest" description="Disordered" evidence="1">
    <location>
        <begin position="225"/>
        <end position="245"/>
    </location>
</feature>
<keyword evidence="3" id="KW-1185">Reference proteome</keyword>
<dbReference type="AlphaFoldDB" id="A0A4Z2J1F1"/>
<sequence length="281" mass="31517">MPGQEARVESHPSPQLTSVNWLTGTSSRMACGPDGTSVIVRCVSSLTLSSILPPLQYHLGASTTATLLSSVAPCRSWQLLEALGEMRDSWPRMVSAEDVFPHPMFPRRIRLSSGGEVPLKSSLIAGKREGVKYAECVSEAKIRHSLLILSNDILPGHFGMNSNPIPLQNVHKHEKNKRTEQDHAKVEKVHSHRPPPESNQFNLESQGDMNTTFKTPQLWDLCGEADERSQSAQQGVQEQRRTARHAHRFLQREEETKHQLLIGGRVGNVVRLWLDRFMFIP</sequence>
<feature type="compositionally biased region" description="Basic and acidic residues" evidence="1">
    <location>
        <begin position="177"/>
        <end position="189"/>
    </location>
</feature>